<dbReference type="InterPro" id="IPR051159">
    <property type="entry name" value="Hexapeptide_acetyltransf"/>
</dbReference>
<dbReference type="Gene3D" id="2.160.10.10">
    <property type="entry name" value="Hexapeptide repeat proteins"/>
    <property type="match status" value="1"/>
</dbReference>
<dbReference type="InterPro" id="IPR011004">
    <property type="entry name" value="Trimer_LpxA-like_sf"/>
</dbReference>
<evidence type="ECO:0000313" key="1">
    <source>
        <dbReference type="EMBL" id="TWU29156.1"/>
    </source>
</evidence>
<evidence type="ECO:0000313" key="2">
    <source>
        <dbReference type="Proteomes" id="UP000319143"/>
    </source>
</evidence>
<keyword evidence="1" id="KW-0808">Transferase</keyword>
<dbReference type="Proteomes" id="UP000319143">
    <property type="component" value="Unassembled WGS sequence"/>
</dbReference>
<reference evidence="1 2" key="1">
    <citation type="submission" date="2019-02" db="EMBL/GenBank/DDBJ databases">
        <title>Deep-cultivation of Planctomycetes and their phenomic and genomic characterization uncovers novel biology.</title>
        <authorList>
            <person name="Wiegand S."/>
            <person name="Jogler M."/>
            <person name="Boedeker C."/>
            <person name="Pinto D."/>
            <person name="Vollmers J."/>
            <person name="Rivas-Marin E."/>
            <person name="Kohn T."/>
            <person name="Peeters S.H."/>
            <person name="Heuer A."/>
            <person name="Rast P."/>
            <person name="Oberbeckmann S."/>
            <person name="Bunk B."/>
            <person name="Jeske O."/>
            <person name="Meyerdierks A."/>
            <person name="Storesund J.E."/>
            <person name="Kallscheuer N."/>
            <person name="Luecker S."/>
            <person name="Lage O.M."/>
            <person name="Pohl T."/>
            <person name="Merkel B.J."/>
            <person name="Hornburger P."/>
            <person name="Mueller R.-W."/>
            <person name="Bruemmer F."/>
            <person name="Labrenz M."/>
            <person name="Spormann A.M."/>
            <person name="Op Den Camp H."/>
            <person name="Overmann J."/>
            <person name="Amann R."/>
            <person name="Jetten M.S.M."/>
            <person name="Mascher T."/>
            <person name="Medema M.H."/>
            <person name="Devos D.P."/>
            <person name="Kaster A.-K."/>
            <person name="Ovreas L."/>
            <person name="Rohde M."/>
            <person name="Galperin M.Y."/>
            <person name="Jogler C."/>
        </authorList>
    </citation>
    <scope>NUCLEOTIDE SEQUENCE [LARGE SCALE GENOMIC DNA]</scope>
    <source>
        <strain evidence="1 2">Poly41</strain>
    </source>
</reference>
<dbReference type="PANTHER" id="PTHR23416">
    <property type="entry name" value="SIALIC ACID SYNTHASE-RELATED"/>
    <property type="match status" value="1"/>
</dbReference>
<dbReference type="Pfam" id="PF00132">
    <property type="entry name" value="Hexapep"/>
    <property type="match status" value="1"/>
</dbReference>
<comment type="caution">
    <text evidence="1">The sequence shown here is derived from an EMBL/GenBank/DDBJ whole genome shotgun (WGS) entry which is preliminary data.</text>
</comment>
<proteinExistence type="predicted"/>
<dbReference type="GO" id="GO:0016746">
    <property type="term" value="F:acyltransferase activity"/>
    <property type="evidence" value="ECO:0007669"/>
    <property type="project" value="UniProtKB-KW"/>
</dbReference>
<keyword evidence="2" id="KW-1185">Reference proteome</keyword>
<gene>
    <name evidence="1" type="primary">fdtC_3</name>
    <name evidence="1" type="ORF">Poly41_67280</name>
</gene>
<dbReference type="EC" id="2.3.1.197" evidence="1"/>
<keyword evidence="1" id="KW-0012">Acyltransferase</keyword>
<dbReference type="EMBL" id="SJPV01000023">
    <property type="protein sequence ID" value="TWU29156.1"/>
    <property type="molecule type" value="Genomic_DNA"/>
</dbReference>
<accession>A0A5C6D1R8</accession>
<dbReference type="RefSeq" id="WP_146531388.1">
    <property type="nucleotide sequence ID" value="NZ_SJPV01000023.1"/>
</dbReference>
<name>A0A5C6D1R8_9BACT</name>
<dbReference type="InterPro" id="IPR001451">
    <property type="entry name" value="Hexapep"/>
</dbReference>
<dbReference type="OrthoDB" id="272049at2"/>
<sequence>MMNKNDPGTVIRPPSLSASFLVKRLVQFGFLIAVLPRLTCFFLAKALLGPRALTSSSESIARIPGLRGVYLRQAFYRSVLDACGRDVYLGWNSVFSMTEARVGERAYIGRYCSIGYADIGEEVMLADGVQILSGGREHDREDSEASMHEQGQTYSRVFIGKGAWIGAGAIIMADVGEHSIIGAGAVVNRPIPDYAVAVGVPAKVVREWRCVSP</sequence>
<dbReference type="SUPFAM" id="SSF51161">
    <property type="entry name" value="Trimeric LpxA-like enzymes"/>
    <property type="match status" value="1"/>
</dbReference>
<dbReference type="AlphaFoldDB" id="A0A5C6D1R8"/>
<organism evidence="1 2">
    <name type="scientific">Novipirellula artificiosorum</name>
    <dbReference type="NCBI Taxonomy" id="2528016"/>
    <lineage>
        <taxon>Bacteria</taxon>
        <taxon>Pseudomonadati</taxon>
        <taxon>Planctomycetota</taxon>
        <taxon>Planctomycetia</taxon>
        <taxon>Pirellulales</taxon>
        <taxon>Pirellulaceae</taxon>
        <taxon>Novipirellula</taxon>
    </lineage>
</organism>
<protein>
    <submittedName>
        <fullName evidence="1">dTDP-3-amino-3,6-dideoxy-alpha-D-galactopyranose 3-N-acetyltransferase</fullName>
        <ecNumber evidence="1">2.3.1.197</ecNumber>
    </submittedName>
</protein>
<dbReference type="CDD" id="cd04647">
    <property type="entry name" value="LbH_MAT_like"/>
    <property type="match status" value="1"/>
</dbReference>